<dbReference type="EMBL" id="RHJS01000002">
    <property type="protein sequence ID" value="RRK32052.1"/>
    <property type="molecule type" value="Genomic_DNA"/>
</dbReference>
<dbReference type="RefSeq" id="WP_125127598.1">
    <property type="nucleotide sequence ID" value="NZ_RHJS01000002.1"/>
</dbReference>
<name>A0A426DH52_9FIRM</name>
<reference evidence="1" key="1">
    <citation type="submission" date="2018-10" db="EMBL/GenBank/DDBJ databases">
        <title>Schaedlerella arabinophila gen. nov. sp. nov., isolated from the mouse intestinal tract and comparative analysis with the genome of the closely related altered Schaedler flora strain ASF502.</title>
        <authorList>
            <person name="Miyake S."/>
            <person name="Soh M."/>
            <person name="Seedorf H."/>
        </authorList>
    </citation>
    <scope>NUCLEOTIDE SEQUENCE [LARGE SCALE GENOMIC DNA]</scope>
    <source>
        <strain evidence="1">DSM 106076</strain>
    </source>
</reference>
<evidence type="ECO:0000313" key="1">
    <source>
        <dbReference type="EMBL" id="RRK32052.1"/>
    </source>
</evidence>
<proteinExistence type="predicted"/>
<sequence length="140" mass="16656">MDKKENMLFELKETCNFPDVFEHCSEAPDSLSSGKYPDAQIGHIRAYYNSGGWQGIYFPCRSKLWTKEFHRESQDIYRCLVTQLHNLESLRKFCRAHPSSSVSEDEYDFFMNGKAAEYWIRFITREKDYNLYLKGFAKNY</sequence>
<keyword evidence="2" id="KW-1185">Reference proteome</keyword>
<organism evidence="1 2">
    <name type="scientific">Schaedlerella arabinosiphila</name>
    <dbReference type="NCBI Taxonomy" id="2044587"/>
    <lineage>
        <taxon>Bacteria</taxon>
        <taxon>Bacillati</taxon>
        <taxon>Bacillota</taxon>
        <taxon>Clostridia</taxon>
        <taxon>Lachnospirales</taxon>
        <taxon>Lachnospiraceae</taxon>
        <taxon>Schaedlerella</taxon>
    </lineage>
</organism>
<accession>A0A426DH52</accession>
<dbReference type="AlphaFoldDB" id="A0A426DH52"/>
<protein>
    <submittedName>
        <fullName evidence="1">Uncharacterized protein</fullName>
    </submittedName>
</protein>
<gene>
    <name evidence="1" type="ORF">EBB54_12230</name>
</gene>
<evidence type="ECO:0000313" key="2">
    <source>
        <dbReference type="Proteomes" id="UP000274920"/>
    </source>
</evidence>
<comment type="caution">
    <text evidence="1">The sequence shown here is derived from an EMBL/GenBank/DDBJ whole genome shotgun (WGS) entry which is preliminary data.</text>
</comment>
<dbReference type="Proteomes" id="UP000274920">
    <property type="component" value="Unassembled WGS sequence"/>
</dbReference>